<keyword evidence="1 4" id="KW-0696">RNA-directed RNA polymerase</keyword>
<name>A0A8F5RC78_9VIRU</name>
<accession>A0A8F5RC78</accession>
<dbReference type="PANTHER" id="PTHR34456">
    <property type="entry name" value="MITOVIRUS RNA-DEPENDENT RNA POLYMERASE"/>
    <property type="match status" value="1"/>
</dbReference>
<dbReference type="InterPro" id="IPR008686">
    <property type="entry name" value="RNA_pol_mitovir"/>
</dbReference>
<dbReference type="InterPro" id="IPR043502">
    <property type="entry name" value="DNA/RNA_pol_sf"/>
</dbReference>
<dbReference type="PANTHER" id="PTHR34456:SF13">
    <property type="entry name" value="REVERSE TRANSCRIPTASE DOMAIN-CONTAINING PROTEIN"/>
    <property type="match status" value="1"/>
</dbReference>
<evidence type="ECO:0000256" key="2">
    <source>
        <dbReference type="ARBA" id="ARBA00022679"/>
    </source>
</evidence>
<keyword evidence="3" id="KW-0548">Nucleotidyltransferase</keyword>
<evidence type="ECO:0000256" key="3">
    <source>
        <dbReference type="ARBA" id="ARBA00022695"/>
    </source>
</evidence>
<proteinExistence type="predicted"/>
<organism evidence="4">
    <name type="scientific">Grapevine-associated mitovirus 9</name>
    <dbReference type="NCBI Taxonomy" id="2814322"/>
    <lineage>
        <taxon>Viruses</taxon>
        <taxon>Riboviria</taxon>
        <taxon>Orthornavirae</taxon>
        <taxon>Lenarviricota</taxon>
        <taxon>Howeltoviricetes</taxon>
        <taxon>Cryppavirales</taxon>
        <taxon>Mitoviridae</taxon>
        <taxon>Mitovirus</taxon>
    </lineage>
</organism>
<dbReference type="SUPFAM" id="SSF56672">
    <property type="entry name" value="DNA/RNA polymerases"/>
    <property type="match status" value="1"/>
</dbReference>
<evidence type="ECO:0000313" key="4">
    <source>
        <dbReference type="EMBL" id="QXN75384.1"/>
    </source>
</evidence>
<protein>
    <submittedName>
        <fullName evidence="4">RNA-dependent RNA polymerase</fullName>
    </submittedName>
</protein>
<reference evidence="4" key="1">
    <citation type="submission" date="2021-02" db="EMBL/GenBank/DDBJ databases">
        <title>The hidden world within plants: metatranscriptomics unveil the complexity of wood microbiomes in grapevine.</title>
        <authorList>
            <person name="Nerva L."/>
            <person name="Garcia J.F."/>
            <person name="Favaretto F."/>
            <person name="Giudice G."/>
            <person name="Moffa L."/>
            <person name="Dario C."/>
            <person name="Riccardo V."/>
            <person name="Gambino G."/>
            <person name="Chitarra W."/>
        </authorList>
    </citation>
    <scope>NUCLEOTIDE SEQUENCE</scope>
</reference>
<dbReference type="EMBL" id="MW648478">
    <property type="protein sequence ID" value="QXN75384.1"/>
    <property type="molecule type" value="Genomic_RNA"/>
</dbReference>
<keyword evidence="2" id="KW-0808">Transferase</keyword>
<dbReference type="GO" id="GO:0003968">
    <property type="term" value="F:RNA-directed RNA polymerase activity"/>
    <property type="evidence" value="ECO:0007669"/>
    <property type="project" value="UniProtKB-KW"/>
</dbReference>
<evidence type="ECO:0000256" key="1">
    <source>
        <dbReference type="ARBA" id="ARBA00022484"/>
    </source>
</evidence>
<sequence>MKEIKFNKSNLFPLTLKVVKWILRVYNLRYPGRLDSLSALTNRLHTMSTTRGIEETVSYIKNVRTAYLNYLAGNPVSIKGVKQTRDGLPVILGDLIATLRRSPDPVFLRLVNTILFATRALNIGRTPEISPIVRPPVKEIPNIGHFMGDFWRVLGYRHSNDRIPYSLKFRNYHMTSKSGPSGPFNAIGMAIPDFLALPFELKKAIATLGGETLKDRMNKLIDNEDFFIRRGANPSERIRKLSYFPDKENKVRVIAVGDYWSQTALRPLHNYLYSVLRKIPQDQTFDQGAGLKELALTEEWFSSVDLSNATDRFPIKVISQLLRAKLPSSYVDAWEHVMVGYPFVFNDGISETSVNYQTGNPMGFYSSWASFALAHHYIMYYLCRTLGKDWTQAKYRLLGDDIVICDKELAKEYKALILDLGMEFSPIKTYESSHFFEFAKRLYFKGVEISPFPISGLNEVVKKYYLFIDFLSQLSGKGWELPISCSQAVSEYYGEILSRPSSYKKGIEIKGFVLERVMKIARGAENAGDLLSEAFRKLGYHFILSDFVARNVLENIIVEAFAENNPTDERVREKKGFDLSMALSDLPVDNVFTFDSLVDSLAPQGETALWYPPADVYRQVMESIQELSDKGLAISQKGEDWPLLMKTMAIPWRSEVFSQRSRYMVVRAYNSISARLEDRAQILGFYPPEELLRTHG</sequence>
<dbReference type="Pfam" id="PF05919">
    <property type="entry name" value="Mitovir_RNA_pol"/>
    <property type="match status" value="1"/>
</dbReference>